<sequence length="174" mass="18132">MNANVMDKCIYTLMPTISLTIYFTCDSQGCHQGNSGGTGGWNTRTSTWQPFGGNGGSGGVWVGGNGGSSWNGGNGGSGGVWNGGNGGNGGGSCGVWKGGIWGNGGDGGSDGFWNGRNLENCGTNTNQRHFRAVSWRLVFIGRGSRSAQRNPPSFYRKTDNQKQLRLESSAPARA</sequence>
<organism evidence="2 3">
    <name type="scientific">Mytilus galloprovincialis</name>
    <name type="common">Mediterranean mussel</name>
    <dbReference type="NCBI Taxonomy" id="29158"/>
    <lineage>
        <taxon>Eukaryota</taxon>
        <taxon>Metazoa</taxon>
        <taxon>Spiralia</taxon>
        <taxon>Lophotrochozoa</taxon>
        <taxon>Mollusca</taxon>
        <taxon>Bivalvia</taxon>
        <taxon>Autobranchia</taxon>
        <taxon>Pteriomorphia</taxon>
        <taxon>Mytilida</taxon>
        <taxon>Mytiloidea</taxon>
        <taxon>Mytilidae</taxon>
        <taxon>Mytilinae</taxon>
        <taxon>Mytilus</taxon>
    </lineage>
</organism>
<evidence type="ECO:0000313" key="2">
    <source>
        <dbReference type="EMBL" id="OPL33401.1"/>
    </source>
</evidence>
<accession>A0A3L5TU07</accession>
<evidence type="ECO:0000256" key="1">
    <source>
        <dbReference type="SAM" id="MobiDB-lite"/>
    </source>
</evidence>
<feature type="region of interest" description="Disordered" evidence="1">
    <location>
        <begin position="144"/>
        <end position="174"/>
    </location>
</feature>
<proteinExistence type="predicted"/>
<feature type="non-terminal residue" evidence="2">
    <location>
        <position position="174"/>
    </location>
</feature>
<feature type="compositionally biased region" description="Basic and acidic residues" evidence="1">
    <location>
        <begin position="156"/>
        <end position="165"/>
    </location>
</feature>
<dbReference type="AlphaFoldDB" id="A0A3L5TU07"/>
<name>A0A3L5TU07_MYTGA</name>
<comment type="caution">
    <text evidence="2">The sequence shown here is derived from an EMBL/GenBank/DDBJ whole genome shotgun (WGS) entry which is preliminary data.</text>
</comment>
<evidence type="ECO:0000313" key="3">
    <source>
        <dbReference type="Proteomes" id="UP000266721"/>
    </source>
</evidence>
<protein>
    <submittedName>
        <fullName evidence="2">Uncharacterized protein</fullName>
    </submittedName>
</protein>
<dbReference type="Proteomes" id="UP000266721">
    <property type="component" value="Unassembled WGS sequence"/>
</dbReference>
<keyword evidence="3" id="KW-1185">Reference proteome</keyword>
<dbReference type="EMBL" id="KV583220">
    <property type="protein sequence ID" value="OPL33401.1"/>
    <property type="molecule type" value="Genomic_DNA"/>
</dbReference>
<feature type="non-terminal residue" evidence="2">
    <location>
        <position position="1"/>
    </location>
</feature>
<gene>
    <name evidence="2" type="ORF">AM593_03058</name>
</gene>
<reference evidence="2 3" key="1">
    <citation type="journal article" date="2016" name="PLoS ONE">
        <title>A First Insight into the Genome of the Filter-Feeder Mussel Mytilus galloprovincialis.</title>
        <authorList>
            <person name="Murgarella M."/>
            <person name="Puiu D."/>
            <person name="Novoa B."/>
            <person name="Figueras A."/>
            <person name="Posada D."/>
            <person name="Canchaya C."/>
        </authorList>
    </citation>
    <scope>NUCLEOTIDE SEQUENCE [LARGE SCALE GENOMIC DNA]</scope>
    <source>
        <tissue evidence="2">Muscle</tissue>
    </source>
</reference>